<feature type="transmembrane region" description="Helical" evidence="1">
    <location>
        <begin position="82"/>
        <end position="104"/>
    </location>
</feature>
<keyword evidence="1" id="KW-1133">Transmembrane helix</keyword>
<keyword evidence="1" id="KW-0472">Membrane</keyword>
<gene>
    <name evidence="2" type="ORF">ROA7023_01312</name>
</gene>
<keyword evidence="1" id="KW-0812">Transmembrane</keyword>
<dbReference type="OrthoDB" id="7652057at2"/>
<name>A0A1Y5SCN6_9RHOB</name>
<accession>A0A1Y5SCN6</accession>
<protein>
    <submittedName>
        <fullName evidence="2">Uncharacterized protein</fullName>
    </submittedName>
</protein>
<reference evidence="2 3" key="1">
    <citation type="submission" date="2017-03" db="EMBL/GenBank/DDBJ databases">
        <authorList>
            <person name="Afonso C.L."/>
            <person name="Miller P.J."/>
            <person name="Scott M.A."/>
            <person name="Spackman E."/>
            <person name="Goraichik I."/>
            <person name="Dimitrov K.M."/>
            <person name="Suarez D.L."/>
            <person name="Swayne D.E."/>
        </authorList>
    </citation>
    <scope>NUCLEOTIDE SEQUENCE [LARGE SCALE GENOMIC DNA]</scope>
    <source>
        <strain evidence="2 3">CECT 7023</strain>
    </source>
</reference>
<feature type="transmembrane region" description="Helical" evidence="1">
    <location>
        <begin position="37"/>
        <end position="62"/>
    </location>
</feature>
<evidence type="ECO:0000313" key="2">
    <source>
        <dbReference type="EMBL" id="SLN36178.1"/>
    </source>
</evidence>
<dbReference type="RefSeq" id="WP_085878207.1">
    <property type="nucleotide sequence ID" value="NZ_FWFZ01000005.1"/>
</dbReference>
<sequence>MEAFGQGLILPAICLAALGWTVPRVLARYFPEGVRPLLVLAFVAALVMTLISMGVFLGLYLWQGLSLGQMFSLGVLDGLAHFARLGAASALIWAPLLVLSVAGLPKHWVEATW</sequence>
<keyword evidence="3" id="KW-1185">Reference proteome</keyword>
<dbReference type="AlphaFoldDB" id="A0A1Y5SCN6"/>
<dbReference type="EMBL" id="FWFZ01000005">
    <property type="protein sequence ID" value="SLN36178.1"/>
    <property type="molecule type" value="Genomic_DNA"/>
</dbReference>
<dbReference type="Proteomes" id="UP000193900">
    <property type="component" value="Unassembled WGS sequence"/>
</dbReference>
<evidence type="ECO:0000256" key="1">
    <source>
        <dbReference type="SAM" id="Phobius"/>
    </source>
</evidence>
<evidence type="ECO:0000313" key="3">
    <source>
        <dbReference type="Proteomes" id="UP000193900"/>
    </source>
</evidence>
<organism evidence="2 3">
    <name type="scientific">Roseisalinus antarcticus</name>
    <dbReference type="NCBI Taxonomy" id="254357"/>
    <lineage>
        <taxon>Bacteria</taxon>
        <taxon>Pseudomonadati</taxon>
        <taxon>Pseudomonadota</taxon>
        <taxon>Alphaproteobacteria</taxon>
        <taxon>Rhodobacterales</taxon>
        <taxon>Roseobacteraceae</taxon>
        <taxon>Roseisalinus</taxon>
    </lineage>
</organism>
<proteinExistence type="predicted"/>